<dbReference type="InterPro" id="IPR027417">
    <property type="entry name" value="P-loop_NTPase"/>
</dbReference>
<dbReference type="Gene3D" id="3.40.50.300">
    <property type="entry name" value="P-loop containing nucleotide triphosphate hydrolases"/>
    <property type="match status" value="1"/>
</dbReference>
<proteinExistence type="predicted"/>
<dbReference type="eggNOG" id="COG4544">
    <property type="taxonomic scope" value="Bacteria"/>
</dbReference>
<evidence type="ECO:0008006" key="4">
    <source>
        <dbReference type="Google" id="ProtNLM"/>
    </source>
</evidence>
<dbReference type="KEGG" id="aoa:dqs_4098"/>
<dbReference type="OrthoDB" id="9811176at2"/>
<feature type="region of interest" description="Disordered" evidence="1">
    <location>
        <begin position="223"/>
        <end position="255"/>
    </location>
</feature>
<name>A1KCL5_AZOSB</name>
<dbReference type="EMBL" id="AM406670">
    <property type="protein sequence ID" value="CAL96571.1"/>
    <property type="molecule type" value="Genomic_DNA"/>
</dbReference>
<dbReference type="AlphaFoldDB" id="A1KCL5"/>
<dbReference type="SUPFAM" id="SSF52540">
    <property type="entry name" value="P-loop containing nucleoside triphosphate hydrolases"/>
    <property type="match status" value="1"/>
</dbReference>
<gene>
    <name evidence="2" type="ordered locus">azo3955</name>
</gene>
<dbReference type="KEGG" id="azo:azo3955"/>
<dbReference type="RefSeq" id="WP_011767677.1">
    <property type="nucleotide sequence ID" value="NC_008702.1"/>
</dbReference>
<keyword evidence="3" id="KW-1185">Reference proteome</keyword>
<evidence type="ECO:0000313" key="2">
    <source>
        <dbReference type="EMBL" id="CAL96571.1"/>
    </source>
</evidence>
<dbReference type="Proteomes" id="UP000002588">
    <property type="component" value="Chromosome"/>
</dbReference>
<dbReference type="STRING" id="62928.azo3955"/>
<feature type="compositionally biased region" description="Low complexity" evidence="1">
    <location>
        <begin position="240"/>
        <end position="255"/>
    </location>
</feature>
<dbReference type="NCBIfam" id="NF033429">
    <property type="entry name" value="ImuA_translesion"/>
    <property type="match status" value="1"/>
</dbReference>
<organism evidence="2 3">
    <name type="scientific">Azoarcus sp. (strain BH72)</name>
    <dbReference type="NCBI Taxonomy" id="418699"/>
    <lineage>
        <taxon>Bacteria</taxon>
        <taxon>Pseudomonadati</taxon>
        <taxon>Pseudomonadota</taxon>
        <taxon>Betaproteobacteria</taxon>
        <taxon>Rhodocyclales</taxon>
        <taxon>Zoogloeaceae</taxon>
        <taxon>Azoarcus</taxon>
    </lineage>
</organism>
<dbReference type="InterPro" id="IPR047610">
    <property type="entry name" value="ImuA_translesion"/>
</dbReference>
<sequence length="255" mass="25931">MAVPASAVADLLQRPDVWRGGQLSRAAAPVRASGHAALDAVLPGGGWPCGELTELLSREAGIGELSLLLPALAALDPEAGWVVLVAPPWRPHAPAWLAAGVPLDRLLVVEAGATDAAWACEQLLASGALAALLAWLPDSDARGLRRLQLAAHGRRSLAFVFRPHTVAASASPAPLRLALAAAEGGLAVEVLKRRGPPLAAPLRLAVPRPLHWDRLAPAAPVAGAAPAAEPTPSPAPPHLAPAAAGRRPPHAAVAA</sequence>
<evidence type="ECO:0000313" key="3">
    <source>
        <dbReference type="Proteomes" id="UP000002588"/>
    </source>
</evidence>
<evidence type="ECO:0000256" key="1">
    <source>
        <dbReference type="SAM" id="MobiDB-lite"/>
    </source>
</evidence>
<reference evidence="2 3" key="1">
    <citation type="journal article" date="2006" name="Nat. Biotechnol.">
        <title>Complete genome of the mutualistic, N2-fixing grass endophyte Azoarcus sp. strain BH72.</title>
        <authorList>
            <person name="Krause A."/>
            <person name="Ramakumar A."/>
            <person name="Bartels D."/>
            <person name="Battistoni F."/>
            <person name="Bekel T."/>
            <person name="Boch J."/>
            <person name="Boehm M."/>
            <person name="Friedrich F."/>
            <person name="Hurek T."/>
            <person name="Krause L."/>
            <person name="Linke B."/>
            <person name="McHardy A.C."/>
            <person name="Sarkar A."/>
            <person name="Schneiker S."/>
            <person name="Syed A.A."/>
            <person name="Thauer R."/>
            <person name="Vorhoelter F.-J."/>
            <person name="Weidner S."/>
            <person name="Puehler A."/>
            <person name="Reinhold-Hurek B."/>
            <person name="Kaiser O."/>
            <person name="Goesmann A."/>
        </authorList>
    </citation>
    <scope>NUCLEOTIDE SEQUENCE [LARGE SCALE GENOMIC DNA]</scope>
    <source>
        <strain evidence="2 3">BH72</strain>
    </source>
</reference>
<dbReference type="PIRSF" id="PIRSF037290">
    <property type="entry name" value="UCP037290"/>
    <property type="match status" value="1"/>
</dbReference>
<dbReference type="HOGENOM" id="CLU_064653_3_0_4"/>
<dbReference type="InterPro" id="IPR017166">
    <property type="entry name" value="UCP037290"/>
</dbReference>
<accession>A1KCL5</accession>
<feature type="compositionally biased region" description="Pro residues" evidence="1">
    <location>
        <begin position="229"/>
        <end position="239"/>
    </location>
</feature>
<protein>
    <recommendedName>
        <fullName evidence="4">Translesion DNA synthesis-associated protein ImuA</fullName>
    </recommendedName>
</protein>